<dbReference type="Gene3D" id="1.10.3720.10">
    <property type="entry name" value="MetI-like"/>
    <property type="match status" value="1"/>
</dbReference>
<evidence type="ECO:0000256" key="7">
    <source>
        <dbReference type="RuleBase" id="RU363032"/>
    </source>
</evidence>
<name>A0A3T0D2Q5_9FIRM</name>
<evidence type="ECO:0000313" key="9">
    <source>
        <dbReference type="EMBL" id="AZT89552.1"/>
    </source>
</evidence>
<keyword evidence="2 7" id="KW-0813">Transport</keyword>
<reference evidence="9 10" key="1">
    <citation type="submission" date="2018-12" db="EMBL/GenBank/DDBJ databases">
        <title>Genome sequence from the cellulolytic species, Caldicellulosiruptor changbaiensis.</title>
        <authorList>
            <person name="Blumer-Schuette S.E."/>
            <person name="Mendoza C."/>
        </authorList>
    </citation>
    <scope>NUCLEOTIDE SEQUENCE [LARGE SCALE GENOMIC DNA]</scope>
    <source>
        <strain evidence="9 10">CBS-Z</strain>
    </source>
</reference>
<evidence type="ECO:0000256" key="3">
    <source>
        <dbReference type="ARBA" id="ARBA00022475"/>
    </source>
</evidence>
<comment type="similarity">
    <text evidence="7">Belongs to the binding-protein-dependent transport system permease family.</text>
</comment>
<keyword evidence="5 7" id="KW-1133">Transmembrane helix</keyword>
<organism evidence="9 10">
    <name type="scientific">Caldicellulosiruptor changbaiensis</name>
    <dbReference type="NCBI Taxonomy" id="1222016"/>
    <lineage>
        <taxon>Bacteria</taxon>
        <taxon>Bacillati</taxon>
        <taxon>Bacillota</taxon>
        <taxon>Bacillota incertae sedis</taxon>
        <taxon>Caldicellulosiruptorales</taxon>
        <taxon>Caldicellulosiruptoraceae</taxon>
        <taxon>Caldicellulosiruptor</taxon>
    </lineage>
</organism>
<feature type="domain" description="ABC transmembrane type-1" evidence="8">
    <location>
        <begin position="72"/>
        <end position="285"/>
    </location>
</feature>
<dbReference type="Proteomes" id="UP000282930">
    <property type="component" value="Chromosome"/>
</dbReference>
<proteinExistence type="inferred from homology"/>
<feature type="transmembrane region" description="Helical" evidence="7">
    <location>
        <begin position="76"/>
        <end position="97"/>
    </location>
</feature>
<dbReference type="KEGG" id="ccha:ELD05_02060"/>
<dbReference type="CDD" id="cd06261">
    <property type="entry name" value="TM_PBP2"/>
    <property type="match status" value="1"/>
</dbReference>
<dbReference type="InterPro" id="IPR000515">
    <property type="entry name" value="MetI-like"/>
</dbReference>
<dbReference type="PANTHER" id="PTHR30193">
    <property type="entry name" value="ABC TRANSPORTER PERMEASE PROTEIN"/>
    <property type="match status" value="1"/>
</dbReference>
<evidence type="ECO:0000259" key="8">
    <source>
        <dbReference type="PROSITE" id="PS50928"/>
    </source>
</evidence>
<feature type="transmembrane region" description="Helical" evidence="7">
    <location>
        <begin position="109"/>
        <end position="130"/>
    </location>
</feature>
<comment type="subcellular location">
    <subcellularLocation>
        <location evidence="1 7">Cell membrane</location>
        <topology evidence="1 7">Multi-pass membrane protein</topology>
    </subcellularLocation>
</comment>
<dbReference type="GO" id="GO:0005886">
    <property type="term" value="C:plasma membrane"/>
    <property type="evidence" value="ECO:0007669"/>
    <property type="project" value="UniProtKB-SubCell"/>
</dbReference>
<keyword evidence="10" id="KW-1185">Reference proteome</keyword>
<evidence type="ECO:0000256" key="1">
    <source>
        <dbReference type="ARBA" id="ARBA00004651"/>
    </source>
</evidence>
<dbReference type="Pfam" id="PF00528">
    <property type="entry name" value="BPD_transp_1"/>
    <property type="match status" value="1"/>
</dbReference>
<dbReference type="RefSeq" id="WP_127351171.1">
    <property type="nucleotide sequence ID" value="NZ_CP034791.1"/>
</dbReference>
<dbReference type="EMBL" id="CP034791">
    <property type="protein sequence ID" value="AZT89552.1"/>
    <property type="molecule type" value="Genomic_DNA"/>
</dbReference>
<dbReference type="PROSITE" id="PS50928">
    <property type="entry name" value="ABC_TM1"/>
    <property type="match status" value="1"/>
</dbReference>
<evidence type="ECO:0000256" key="5">
    <source>
        <dbReference type="ARBA" id="ARBA00022989"/>
    </source>
</evidence>
<gene>
    <name evidence="9" type="ORF">ELD05_02060</name>
</gene>
<sequence length="295" mass="33294">MKNKTKVQEYFTAFVMLLPYIISFFMFFAYPLAKAFIISFQEFSFLGDTPPKFVGLLNYKEALTSKMFLDSIVNTFYYSILVVPTQLIIALILAVIVNDKVKFKDFFRTTYYLPTVTSPVAVSIIFLFLYKTDGLVNQILSHIGITPRNWFNEPSFVMPAIVSVAVWGSVGFYMVTFLSGLSTIPDQLYEAAEVEGAGESTKLIKITIPLLKPMIFFNTVVSFISTLQMFDLSYIIGGSDGGPMGKAMTMVVMIYRTAFKEFNMGVASAMAFIVFGIIFILTLIQRKFFGEEMSY</sequence>
<evidence type="ECO:0000313" key="10">
    <source>
        <dbReference type="Proteomes" id="UP000282930"/>
    </source>
</evidence>
<accession>A0A3T0D2Q5</accession>
<dbReference type="SUPFAM" id="SSF161098">
    <property type="entry name" value="MetI-like"/>
    <property type="match status" value="1"/>
</dbReference>
<keyword evidence="3" id="KW-1003">Cell membrane</keyword>
<evidence type="ECO:0000256" key="2">
    <source>
        <dbReference type="ARBA" id="ARBA00022448"/>
    </source>
</evidence>
<keyword evidence="4 7" id="KW-0812">Transmembrane</keyword>
<feature type="transmembrane region" description="Helical" evidence="7">
    <location>
        <begin position="215"/>
        <end position="236"/>
    </location>
</feature>
<dbReference type="InterPro" id="IPR051393">
    <property type="entry name" value="ABC_transporter_permease"/>
</dbReference>
<dbReference type="PANTHER" id="PTHR30193:SF37">
    <property type="entry name" value="INNER MEMBRANE ABC TRANSPORTER PERMEASE PROTEIN YCJO"/>
    <property type="match status" value="1"/>
</dbReference>
<evidence type="ECO:0000256" key="6">
    <source>
        <dbReference type="ARBA" id="ARBA00023136"/>
    </source>
</evidence>
<keyword evidence="6 7" id="KW-0472">Membrane</keyword>
<feature type="transmembrane region" description="Helical" evidence="7">
    <location>
        <begin position="12"/>
        <end position="33"/>
    </location>
</feature>
<dbReference type="GO" id="GO:0055085">
    <property type="term" value="P:transmembrane transport"/>
    <property type="evidence" value="ECO:0007669"/>
    <property type="project" value="InterPro"/>
</dbReference>
<dbReference type="InterPro" id="IPR035906">
    <property type="entry name" value="MetI-like_sf"/>
</dbReference>
<feature type="transmembrane region" description="Helical" evidence="7">
    <location>
        <begin position="262"/>
        <end position="284"/>
    </location>
</feature>
<feature type="transmembrane region" description="Helical" evidence="7">
    <location>
        <begin position="156"/>
        <end position="178"/>
    </location>
</feature>
<evidence type="ECO:0000256" key="4">
    <source>
        <dbReference type="ARBA" id="ARBA00022692"/>
    </source>
</evidence>
<protein>
    <submittedName>
        <fullName evidence="9">Sugar ABC transporter permease</fullName>
    </submittedName>
</protein>
<dbReference type="AlphaFoldDB" id="A0A3T0D2Q5"/>